<evidence type="ECO:0000313" key="8">
    <source>
        <dbReference type="Proteomes" id="UP000315017"/>
    </source>
</evidence>
<feature type="domain" description="DUF1587" evidence="2">
    <location>
        <begin position="117"/>
        <end position="177"/>
    </location>
</feature>
<dbReference type="Pfam" id="PF07635">
    <property type="entry name" value="PSCyt1"/>
    <property type="match status" value="1"/>
</dbReference>
<dbReference type="RefSeq" id="WP_145093395.1">
    <property type="nucleotide sequence ID" value="NZ_CP036274.1"/>
</dbReference>
<dbReference type="InterPro" id="IPR013036">
    <property type="entry name" value="DUF1587"/>
</dbReference>
<proteinExistence type="predicted"/>
<evidence type="ECO:0000259" key="2">
    <source>
        <dbReference type="Pfam" id="PF07626"/>
    </source>
</evidence>
<dbReference type="OrthoDB" id="188778at2"/>
<accession>A0A517YGY8</accession>
<dbReference type="Pfam" id="PF07626">
    <property type="entry name" value="PSD3"/>
    <property type="match status" value="1"/>
</dbReference>
<dbReference type="Pfam" id="PF07624">
    <property type="entry name" value="PSD2"/>
    <property type="match status" value="1"/>
</dbReference>
<dbReference type="Pfam" id="PF07631">
    <property type="entry name" value="PSD4"/>
    <property type="match status" value="1"/>
</dbReference>
<dbReference type="Pfam" id="PF07637">
    <property type="entry name" value="PSD5"/>
    <property type="match status" value="1"/>
</dbReference>
<feature type="domain" description="Cytochrome C Planctomycete-type" evidence="5">
    <location>
        <begin position="43"/>
        <end position="88"/>
    </location>
</feature>
<feature type="domain" description="DUF1588" evidence="3">
    <location>
        <begin position="619"/>
        <end position="717"/>
    </location>
</feature>
<dbReference type="AlphaFoldDB" id="A0A517YGY8"/>
<dbReference type="InterPro" id="IPR013043">
    <property type="entry name" value="DUF1595"/>
</dbReference>
<organism evidence="7 8">
    <name type="scientific">Anatilimnocola aggregata</name>
    <dbReference type="NCBI Taxonomy" id="2528021"/>
    <lineage>
        <taxon>Bacteria</taxon>
        <taxon>Pseudomonadati</taxon>
        <taxon>Planctomycetota</taxon>
        <taxon>Planctomycetia</taxon>
        <taxon>Pirellulales</taxon>
        <taxon>Pirellulaceae</taxon>
        <taxon>Anatilimnocola</taxon>
    </lineage>
</organism>
<dbReference type="Pfam" id="PF07627">
    <property type="entry name" value="PSCyt3"/>
    <property type="match status" value="1"/>
</dbReference>
<dbReference type="EMBL" id="CP036274">
    <property type="protein sequence ID" value="QDU29504.1"/>
    <property type="molecule type" value="Genomic_DNA"/>
</dbReference>
<keyword evidence="8" id="KW-1185">Reference proteome</keyword>
<reference evidence="7 8" key="1">
    <citation type="submission" date="2019-02" db="EMBL/GenBank/DDBJ databases">
        <title>Deep-cultivation of Planctomycetes and their phenomic and genomic characterization uncovers novel biology.</title>
        <authorList>
            <person name="Wiegand S."/>
            <person name="Jogler M."/>
            <person name="Boedeker C."/>
            <person name="Pinto D."/>
            <person name="Vollmers J."/>
            <person name="Rivas-Marin E."/>
            <person name="Kohn T."/>
            <person name="Peeters S.H."/>
            <person name="Heuer A."/>
            <person name="Rast P."/>
            <person name="Oberbeckmann S."/>
            <person name="Bunk B."/>
            <person name="Jeske O."/>
            <person name="Meyerdierks A."/>
            <person name="Storesund J.E."/>
            <person name="Kallscheuer N."/>
            <person name="Luecker S."/>
            <person name="Lage O.M."/>
            <person name="Pohl T."/>
            <person name="Merkel B.J."/>
            <person name="Hornburger P."/>
            <person name="Mueller R.-W."/>
            <person name="Bruemmer F."/>
            <person name="Labrenz M."/>
            <person name="Spormann A.M."/>
            <person name="Op den Camp H."/>
            <person name="Overmann J."/>
            <person name="Amann R."/>
            <person name="Jetten M.S.M."/>
            <person name="Mascher T."/>
            <person name="Medema M.H."/>
            <person name="Devos D.P."/>
            <person name="Kaster A.-K."/>
            <person name="Ovreas L."/>
            <person name="Rohde M."/>
            <person name="Galperin M.Y."/>
            <person name="Jogler C."/>
        </authorList>
    </citation>
    <scope>NUCLEOTIDE SEQUENCE [LARGE SCALE GENOMIC DNA]</scope>
    <source>
        <strain evidence="7 8">ETA_A8</strain>
    </source>
</reference>
<protein>
    <recommendedName>
        <fullName evidence="9">DUF1592 domain-containing protein</fullName>
    </recommendedName>
</protein>
<evidence type="ECO:0000259" key="3">
    <source>
        <dbReference type="Pfam" id="PF07627"/>
    </source>
</evidence>
<evidence type="ECO:0000259" key="4">
    <source>
        <dbReference type="Pfam" id="PF07631"/>
    </source>
</evidence>
<evidence type="ECO:0000313" key="7">
    <source>
        <dbReference type="EMBL" id="QDU29504.1"/>
    </source>
</evidence>
<feature type="domain" description="DUF1592" evidence="4">
    <location>
        <begin position="471"/>
        <end position="597"/>
    </location>
</feature>
<dbReference type="InterPro" id="IPR013042">
    <property type="entry name" value="DUF1592"/>
</dbReference>
<feature type="domain" description="DUF1585" evidence="1">
    <location>
        <begin position="750"/>
        <end position="823"/>
    </location>
</feature>
<dbReference type="KEGG" id="aagg:ETAA8_46160"/>
<dbReference type="Proteomes" id="UP000315017">
    <property type="component" value="Chromosome"/>
</dbReference>
<feature type="domain" description="DUF1595" evidence="6">
    <location>
        <begin position="402"/>
        <end position="460"/>
    </location>
</feature>
<evidence type="ECO:0000259" key="6">
    <source>
        <dbReference type="Pfam" id="PF07637"/>
    </source>
</evidence>
<dbReference type="InterPro" id="IPR013039">
    <property type="entry name" value="DUF1588"/>
</dbReference>
<evidence type="ECO:0000259" key="1">
    <source>
        <dbReference type="Pfam" id="PF07624"/>
    </source>
</evidence>
<name>A0A517YGY8_9BACT</name>
<evidence type="ECO:0000259" key="5">
    <source>
        <dbReference type="Pfam" id="PF07635"/>
    </source>
</evidence>
<sequence length="832" mass="93863">MNGRFLICSLFFLGITGFVLPTVSAAEDQSFERIIQPFLKQHCFDCHGAEEQQFQLRFDALRSVEAADRHLWTLLHEQIASGAMPPEGQPRPSDKDKQQVLAAIEKAQLALGRAATRRLNRRELAAALQDVSGLTVDLSYALPDDGKVDGFDTGADGLQDAADSVAQALAVTRRAVDGIRFRSESRAKLYAADVRDAKDVKKVFDAWKADGVTVNSGDVVSQPGTGWFIKPKWLPDRGGLTIRIPPPTQRGILRLKFVVSLQKPSPKIPDSQLWVEVGGRDVAYVEIDSSADAPQTLEYQIHLADVTADAKGLAITLTNRVEMPYEIDGYPNEDRSKPEEKIPNGGGLFRPAFDAKTLPITQQPVPLVVLHNFAIEADFQQQWPPADWKFGAGDLSDDRASAERLLVIWIERAWRRPVSVAEQQRFLGLYDQERKRGQDFDEALRAAFHAALMSGSFRYLSVPGPDNPHDQFAIASRLSFFLWGAPPDAELRGLASKNKLRDPAVLDAQVLRLLTDSRSELFFHPFVMQWLEMGQPITLAMDHIQKQDFRFGRNLKASLQQETIAYVTELLQQNRPARELIASNWSMHNDILARHYGYEKIHGGRLRRVTLKKDDPRGGGILSHAGIQSMLCWMGENWVIYRGAWTLRRILDDPPPPPPLEVPELIPSDGKNVGKSFKQLLVQHQEDARCAVCHKSMDPLGFAFQNFDLSGRWRESEFEKYVRNELDGKIEWRGSGKERPVDATGKLPRGETFTSFVECKQLLFQYYTDDIVRGWLKNVFLYSTGRKPEIADLAEIRQIMATHRPRGYPLRELLQSVVRSRAFLGERILTKE</sequence>
<dbReference type="InterPro" id="IPR011478">
    <property type="entry name" value="DUF1585"/>
</dbReference>
<evidence type="ECO:0008006" key="9">
    <source>
        <dbReference type="Google" id="ProtNLM"/>
    </source>
</evidence>
<gene>
    <name evidence="7" type="ORF">ETAA8_46160</name>
</gene>
<dbReference type="InterPro" id="IPR011429">
    <property type="entry name" value="Cyt_c_Planctomycete-type"/>
</dbReference>